<protein>
    <submittedName>
        <fullName evidence="1">Uncharacterized protein</fullName>
    </submittedName>
</protein>
<sequence length="76" mass="8913">MFFVKDKINFYFLSIDIPHCDGVPLKTSLIKVLLFWQPFWRLWNAAGSDGWGVIAHVYWRLILSNQLMISRGLSIQ</sequence>
<evidence type="ECO:0000313" key="2">
    <source>
        <dbReference type="Proteomes" id="UP000009183"/>
    </source>
</evidence>
<reference evidence="2" key="1">
    <citation type="journal article" date="2007" name="Nature">
        <title>The grapevine genome sequence suggests ancestral hexaploidization in major angiosperm phyla.</title>
        <authorList>
            <consortium name="The French-Italian Public Consortium for Grapevine Genome Characterization."/>
            <person name="Jaillon O."/>
            <person name="Aury J.-M."/>
            <person name="Noel B."/>
            <person name="Policriti A."/>
            <person name="Clepet C."/>
            <person name="Casagrande A."/>
            <person name="Choisne N."/>
            <person name="Aubourg S."/>
            <person name="Vitulo N."/>
            <person name="Jubin C."/>
            <person name="Vezzi A."/>
            <person name="Legeai F."/>
            <person name="Hugueney P."/>
            <person name="Dasilva C."/>
            <person name="Horner D."/>
            <person name="Mica E."/>
            <person name="Jublot D."/>
            <person name="Poulain J."/>
            <person name="Bruyere C."/>
            <person name="Billault A."/>
            <person name="Segurens B."/>
            <person name="Gouyvenoux M."/>
            <person name="Ugarte E."/>
            <person name="Cattonaro F."/>
            <person name="Anthouard V."/>
            <person name="Vico V."/>
            <person name="Del Fabbro C."/>
            <person name="Alaux M."/>
            <person name="Di Gaspero G."/>
            <person name="Dumas V."/>
            <person name="Felice N."/>
            <person name="Paillard S."/>
            <person name="Juman I."/>
            <person name="Moroldo M."/>
            <person name="Scalabrin S."/>
            <person name="Canaguier A."/>
            <person name="Le Clainche I."/>
            <person name="Malacrida G."/>
            <person name="Durand E."/>
            <person name="Pesole G."/>
            <person name="Laucou V."/>
            <person name="Chatelet P."/>
            <person name="Merdinoglu D."/>
            <person name="Delledonne M."/>
            <person name="Pezzotti M."/>
            <person name="Lecharny A."/>
            <person name="Scarpelli C."/>
            <person name="Artiguenave F."/>
            <person name="Pe M.E."/>
            <person name="Valle G."/>
            <person name="Morgante M."/>
            <person name="Caboche M."/>
            <person name="Adam-Blondon A.-F."/>
            <person name="Weissenbach J."/>
            <person name="Quetier F."/>
            <person name="Wincker P."/>
        </authorList>
    </citation>
    <scope>NUCLEOTIDE SEQUENCE [LARGE SCALE GENOMIC DNA]</scope>
    <source>
        <strain evidence="2">cv. Pinot noir / PN40024</strain>
    </source>
</reference>
<dbReference type="PaxDb" id="29760-VIT_17s0000g01580.t01"/>
<dbReference type="HOGENOM" id="CLU_2659563_0_0_1"/>
<dbReference type="InParanoid" id="D7SGW7"/>
<dbReference type="Proteomes" id="UP000009183">
    <property type="component" value="Chromosome 17"/>
</dbReference>
<organism evidence="1 2">
    <name type="scientific">Vitis vinifera</name>
    <name type="common">Grape</name>
    <dbReference type="NCBI Taxonomy" id="29760"/>
    <lineage>
        <taxon>Eukaryota</taxon>
        <taxon>Viridiplantae</taxon>
        <taxon>Streptophyta</taxon>
        <taxon>Embryophyta</taxon>
        <taxon>Tracheophyta</taxon>
        <taxon>Spermatophyta</taxon>
        <taxon>Magnoliopsida</taxon>
        <taxon>eudicotyledons</taxon>
        <taxon>Gunneridae</taxon>
        <taxon>Pentapetalae</taxon>
        <taxon>rosids</taxon>
        <taxon>Vitales</taxon>
        <taxon>Vitaceae</taxon>
        <taxon>Viteae</taxon>
        <taxon>Vitis</taxon>
    </lineage>
</organism>
<gene>
    <name evidence="1" type="ordered locus">VIT_17s0000g01580</name>
</gene>
<name>D7SGW7_VITVI</name>
<accession>D7SGW7</accession>
<proteinExistence type="predicted"/>
<evidence type="ECO:0000313" key="1">
    <source>
        <dbReference type="EMBL" id="CBI15647.3"/>
    </source>
</evidence>
<dbReference type="AlphaFoldDB" id="D7SGW7"/>
<dbReference type="EMBL" id="FN594950">
    <property type="protein sequence ID" value="CBI15647.3"/>
    <property type="molecule type" value="Genomic_DNA"/>
</dbReference>
<keyword evidence="2" id="KW-1185">Reference proteome</keyword>